<dbReference type="EMBL" id="BAABVV010000033">
    <property type="protein sequence ID" value="GAA6114406.1"/>
    <property type="molecule type" value="Genomic_DNA"/>
</dbReference>
<evidence type="ECO:0000313" key="2">
    <source>
        <dbReference type="Proteomes" id="UP001438112"/>
    </source>
</evidence>
<sequence>MQKETHKLNVQLNDGQIIEFMPEMVHSDLSALTSNQEIIHRTERLILVQLSSYTIIKLHELQMIIYKTLNQLRYHQIASQYYNAELS</sequence>
<keyword evidence="2" id="KW-1185">Reference proteome</keyword>
<gene>
    <name evidence="1" type="ORF">AP20H10_07690</name>
</gene>
<dbReference type="RefSeq" id="WP_353317906.1">
    <property type="nucleotide sequence ID" value="NZ_BAABVV010000033.1"/>
</dbReference>
<organism evidence="1 2">
    <name type="scientific">Apilactobacillus apinorum</name>
    <dbReference type="NCBI Taxonomy" id="1218495"/>
    <lineage>
        <taxon>Bacteria</taxon>
        <taxon>Bacillati</taxon>
        <taxon>Bacillota</taxon>
        <taxon>Bacilli</taxon>
        <taxon>Lactobacillales</taxon>
        <taxon>Lactobacillaceae</taxon>
        <taxon>Apilactobacillus</taxon>
    </lineage>
</organism>
<reference evidence="1 2" key="1">
    <citation type="submission" date="2024-03" db="EMBL/GenBank/DDBJ databases">
        <title>Inconsistent identification of Apilactobacillus kunkeei-related strains obtained by well-developed overall genome related indices.</title>
        <authorList>
            <person name="Maeno S."/>
            <person name="Endo A."/>
        </authorList>
    </citation>
    <scope>NUCLEOTIDE SEQUENCE [LARGE SCALE GENOMIC DNA]</scope>
    <source>
        <strain evidence="1 2">20H-10</strain>
    </source>
</reference>
<name>A0ABP9ZHY7_9LACO</name>
<proteinExistence type="predicted"/>
<dbReference type="Proteomes" id="UP001438112">
    <property type="component" value="Unassembled WGS sequence"/>
</dbReference>
<evidence type="ECO:0000313" key="1">
    <source>
        <dbReference type="EMBL" id="GAA6114406.1"/>
    </source>
</evidence>
<comment type="caution">
    <text evidence="1">The sequence shown here is derived from an EMBL/GenBank/DDBJ whole genome shotgun (WGS) entry which is preliminary data.</text>
</comment>
<accession>A0ABP9ZHY7</accession>
<protein>
    <submittedName>
        <fullName evidence="1">Uncharacterized protein</fullName>
    </submittedName>
</protein>